<name>A0A2S0UL86_9RHOB</name>
<feature type="coiled-coil region" evidence="1">
    <location>
        <begin position="412"/>
        <end position="439"/>
    </location>
</feature>
<feature type="transmembrane region" description="Helical" evidence="3">
    <location>
        <begin position="246"/>
        <end position="266"/>
    </location>
</feature>
<evidence type="ECO:0000256" key="1">
    <source>
        <dbReference type="SAM" id="Coils"/>
    </source>
</evidence>
<dbReference type="OrthoDB" id="7810642at2"/>
<accession>A0A2S0UL86</accession>
<keyword evidence="3" id="KW-0472">Membrane</keyword>
<dbReference type="RefSeq" id="WP_108435381.1">
    <property type="nucleotide sequence ID" value="NZ_CP028918.1"/>
</dbReference>
<evidence type="ECO:0000313" key="4">
    <source>
        <dbReference type="EMBL" id="AWB48562.1"/>
    </source>
</evidence>
<evidence type="ECO:0000256" key="2">
    <source>
        <dbReference type="SAM" id="MobiDB-lite"/>
    </source>
</evidence>
<feature type="region of interest" description="Disordered" evidence="2">
    <location>
        <begin position="51"/>
        <end position="79"/>
    </location>
</feature>
<dbReference type="KEGG" id="geh:HYN69_08610"/>
<gene>
    <name evidence="4" type="ORF">HYN69_08610</name>
</gene>
<evidence type="ECO:0000313" key="5">
    <source>
        <dbReference type="Proteomes" id="UP000244496"/>
    </source>
</evidence>
<keyword evidence="1" id="KW-0175">Coiled coil</keyword>
<dbReference type="GO" id="GO:0005886">
    <property type="term" value="C:plasma membrane"/>
    <property type="evidence" value="ECO:0007669"/>
    <property type="project" value="TreeGrafter"/>
</dbReference>
<sequence length="605" mass="65935">MKLKVKRFNTRRPDPVAEPVVTAAPRVAPQIAARPTPAAIAQTSATPQMRLAAGGGLAGGGQAGGGQAGNGQAGNGQIAPPRAALATAGAPVTERLFDTHEDGFGSEAFPTARGAAPATPEDVAANADIDAIKREGLTGRQLRMARRMAQKYGLPATSDFDAVRLLRASGIDPFQRNAMIEVLAEDEEEEPARNTALVPAQQRLPETIKPMKVPAPDQRAEVNHAAEIRKMQEELLRRRKRRSLLLTLRLLFFVALPGLLAGIYYYTIATPLYASNTEFIIQTAMPPSATGTSMGGLQSNPMMNMQDSIAIQGYLQSRDAMLRLDRDIGFRAIYSKPDIDPIQRLAPDATDEATYKLYKQMVRISYDPTEGIVRLEVIAPDPQMSVDISKALISYAEEQVDKLTQRLREDTMKGARENYDDAETALLDARTRAVDLQERFKVLSSDVEVSLITSQIGSLEGQMTQDRLSLAQIESNKTPNPARLEPLKRRIATLESEIALLRAKLVENDAGGQSLARMKSEMTTAEADAQTRQVMLAKALETMELARIEANRQARYISLSVAPVAPDEAAYPRAFENTLVALLIFAGIYLMISMTAAILREQVSA</sequence>
<organism evidence="4 5">
    <name type="scientific">Paragemmobacter aquarius</name>
    <dbReference type="NCBI Taxonomy" id="2169400"/>
    <lineage>
        <taxon>Bacteria</taxon>
        <taxon>Pseudomonadati</taxon>
        <taxon>Pseudomonadota</taxon>
        <taxon>Alphaproteobacteria</taxon>
        <taxon>Rhodobacterales</taxon>
        <taxon>Paracoccaceae</taxon>
        <taxon>Paragemmobacter</taxon>
    </lineage>
</organism>
<dbReference type="InterPro" id="IPR050445">
    <property type="entry name" value="Bact_polysacc_biosynth/exp"/>
</dbReference>
<evidence type="ECO:0000256" key="3">
    <source>
        <dbReference type="SAM" id="Phobius"/>
    </source>
</evidence>
<proteinExistence type="predicted"/>
<protein>
    <submittedName>
        <fullName evidence="4">Capsule biosynthesis protein</fullName>
    </submittedName>
</protein>
<feature type="transmembrane region" description="Helical" evidence="3">
    <location>
        <begin position="579"/>
        <end position="599"/>
    </location>
</feature>
<keyword evidence="3" id="KW-1133">Transmembrane helix</keyword>
<dbReference type="PANTHER" id="PTHR32309">
    <property type="entry name" value="TYROSINE-PROTEIN KINASE"/>
    <property type="match status" value="1"/>
</dbReference>
<dbReference type="AlphaFoldDB" id="A0A2S0UL86"/>
<keyword evidence="3" id="KW-0812">Transmembrane</keyword>
<feature type="compositionally biased region" description="Gly residues" evidence="2">
    <location>
        <begin position="53"/>
        <end position="74"/>
    </location>
</feature>
<dbReference type="Proteomes" id="UP000244496">
    <property type="component" value="Chromosome"/>
</dbReference>
<dbReference type="PANTHER" id="PTHR32309:SF13">
    <property type="entry name" value="FERRIC ENTEROBACTIN TRANSPORT PROTEIN FEPE"/>
    <property type="match status" value="1"/>
</dbReference>
<dbReference type="GO" id="GO:0004713">
    <property type="term" value="F:protein tyrosine kinase activity"/>
    <property type="evidence" value="ECO:0007669"/>
    <property type="project" value="TreeGrafter"/>
</dbReference>
<reference evidence="4 5" key="1">
    <citation type="submission" date="2018-04" db="EMBL/GenBank/DDBJ databases">
        <title>Genome sequencing of Gemmobacter.</title>
        <authorList>
            <person name="Yi H."/>
            <person name="Baek M.-G."/>
        </authorList>
    </citation>
    <scope>NUCLEOTIDE SEQUENCE [LARGE SCALE GENOMIC DNA]</scope>
    <source>
        <strain evidence="4 5">HYN0069</strain>
    </source>
</reference>
<keyword evidence="5" id="KW-1185">Reference proteome</keyword>
<dbReference type="EMBL" id="CP028918">
    <property type="protein sequence ID" value="AWB48562.1"/>
    <property type="molecule type" value="Genomic_DNA"/>
</dbReference>